<evidence type="ECO:0000313" key="2">
    <source>
        <dbReference type="Proteomes" id="UP000298663"/>
    </source>
</evidence>
<dbReference type="PANTHER" id="PTHR33332">
    <property type="entry name" value="REVERSE TRANSCRIPTASE DOMAIN-CONTAINING PROTEIN"/>
    <property type="match status" value="1"/>
</dbReference>
<sequence>MDRKRVPEHQGSLIIDNLQKAEIFAEFFESVVSGRASYAILALSTASFRFLPGRSTTTALAPCFHDFHVAFESVTFVDTGFIDFSKAFDMVPHELLLHKLKTYGIQRSLLKWIKDCLRL</sequence>
<dbReference type="OrthoDB" id="5875724at2759"/>
<name>A0A4V5ZZ17_STECR</name>
<organism evidence="1 2">
    <name type="scientific">Steinernema carpocapsae</name>
    <name type="common">Entomopathogenic nematode</name>
    <dbReference type="NCBI Taxonomy" id="34508"/>
    <lineage>
        <taxon>Eukaryota</taxon>
        <taxon>Metazoa</taxon>
        <taxon>Ecdysozoa</taxon>
        <taxon>Nematoda</taxon>
        <taxon>Chromadorea</taxon>
        <taxon>Rhabditida</taxon>
        <taxon>Tylenchina</taxon>
        <taxon>Panagrolaimomorpha</taxon>
        <taxon>Strongyloidoidea</taxon>
        <taxon>Steinernematidae</taxon>
        <taxon>Steinernema</taxon>
    </lineage>
</organism>
<proteinExistence type="predicted"/>
<dbReference type="EMBL" id="AZBU02000009">
    <property type="protein sequence ID" value="TKR65035.1"/>
    <property type="molecule type" value="Genomic_DNA"/>
</dbReference>
<dbReference type="Proteomes" id="UP000298663">
    <property type="component" value="Unassembled WGS sequence"/>
</dbReference>
<accession>A0A4V5ZZ17</accession>
<dbReference type="AlphaFoldDB" id="A0A4V5ZZ17"/>
<keyword evidence="2" id="KW-1185">Reference proteome</keyword>
<evidence type="ECO:0000313" key="1">
    <source>
        <dbReference type="EMBL" id="TKR65035.1"/>
    </source>
</evidence>
<reference evidence="1 2" key="1">
    <citation type="journal article" date="2015" name="Genome Biol.">
        <title>Comparative genomics of Steinernema reveals deeply conserved gene regulatory networks.</title>
        <authorList>
            <person name="Dillman A.R."/>
            <person name="Macchietto M."/>
            <person name="Porter C.F."/>
            <person name="Rogers A."/>
            <person name="Williams B."/>
            <person name="Antoshechkin I."/>
            <person name="Lee M.M."/>
            <person name="Goodwin Z."/>
            <person name="Lu X."/>
            <person name="Lewis E.E."/>
            <person name="Goodrich-Blair H."/>
            <person name="Stock S.P."/>
            <person name="Adams B.J."/>
            <person name="Sternberg P.W."/>
            <person name="Mortazavi A."/>
        </authorList>
    </citation>
    <scope>NUCLEOTIDE SEQUENCE [LARGE SCALE GENOMIC DNA]</scope>
    <source>
        <strain evidence="1 2">ALL</strain>
    </source>
</reference>
<reference evidence="1 2" key="2">
    <citation type="journal article" date="2019" name="G3 (Bethesda)">
        <title>Hybrid Assembly of the Genome of the Entomopathogenic Nematode Steinernema carpocapsae Identifies the X-Chromosome.</title>
        <authorList>
            <person name="Serra L."/>
            <person name="Macchietto M."/>
            <person name="Macias-Munoz A."/>
            <person name="McGill C.J."/>
            <person name="Rodriguez I.M."/>
            <person name="Rodriguez B."/>
            <person name="Murad R."/>
            <person name="Mortazavi A."/>
        </authorList>
    </citation>
    <scope>NUCLEOTIDE SEQUENCE [LARGE SCALE GENOMIC DNA]</scope>
    <source>
        <strain evidence="1 2">ALL</strain>
    </source>
</reference>
<dbReference type="STRING" id="34508.A0A4V5ZZ17"/>
<gene>
    <name evidence="1" type="ORF">L596_025499</name>
</gene>
<protein>
    <submittedName>
        <fullName evidence="1">Uncharacterized protein</fullName>
    </submittedName>
</protein>
<comment type="caution">
    <text evidence="1">The sequence shown here is derived from an EMBL/GenBank/DDBJ whole genome shotgun (WGS) entry which is preliminary data.</text>
</comment>